<accession>A0A2N5J6H8</accession>
<proteinExistence type="predicted"/>
<dbReference type="AlphaFoldDB" id="A0A2N5J6H8"/>
<evidence type="ECO:0000313" key="2">
    <source>
        <dbReference type="Proteomes" id="UP000235034"/>
    </source>
</evidence>
<reference evidence="1 2" key="1">
    <citation type="submission" date="2017-07" db="EMBL/GenBank/DDBJ databases">
        <title>Bifidobacterium novel species.</title>
        <authorList>
            <person name="Lugli G.A."/>
            <person name="Milani C."/>
            <person name="Duranti S."/>
            <person name="Mangifesta M."/>
        </authorList>
    </citation>
    <scope>NUCLEOTIDE SEQUENCE [LARGE SCALE GENOMIC DNA]</scope>
    <source>
        <strain evidence="1 2">77</strain>
    </source>
</reference>
<evidence type="ECO:0000313" key="1">
    <source>
        <dbReference type="EMBL" id="PLS29815.1"/>
    </source>
</evidence>
<organism evidence="1 2">
    <name type="scientific">Bifidobacterium parmae</name>
    <dbReference type="NCBI Taxonomy" id="361854"/>
    <lineage>
        <taxon>Bacteria</taxon>
        <taxon>Bacillati</taxon>
        <taxon>Actinomycetota</taxon>
        <taxon>Actinomycetes</taxon>
        <taxon>Bifidobacteriales</taxon>
        <taxon>Bifidobacteriaceae</taxon>
        <taxon>Bifidobacterium</taxon>
    </lineage>
</organism>
<sequence>MDTVIVDDKAFLLRLEAHMDEVEALRRFTVPVPPERQKNIIDHAAELFGETLFADMAIAVVGNRDTDALEEYLRFVDAVDSTVRAKGVVGWLFRMLWDADTSVTETVRESEDNNEVASARGYLRDVCVMAATIMLQCLADKEISTRLAALLLGDRYDDVLSIWLPQADVLLDEASFQHMYEELERHRAVKTFQEGLPPRASSCHLG</sequence>
<gene>
    <name evidence="1" type="ORF">Uis4E_0156</name>
</gene>
<comment type="caution">
    <text evidence="1">The sequence shown here is derived from an EMBL/GenBank/DDBJ whole genome shotgun (WGS) entry which is preliminary data.</text>
</comment>
<dbReference type="RefSeq" id="WP_101621346.1">
    <property type="nucleotide sequence ID" value="NZ_NMWT01000001.1"/>
</dbReference>
<keyword evidence="2" id="KW-1185">Reference proteome</keyword>
<protein>
    <submittedName>
        <fullName evidence="1">Uncharacterized protein</fullName>
    </submittedName>
</protein>
<dbReference type="EMBL" id="NMWT01000001">
    <property type="protein sequence ID" value="PLS29815.1"/>
    <property type="molecule type" value="Genomic_DNA"/>
</dbReference>
<name>A0A2N5J6H8_9BIFI</name>
<dbReference type="Proteomes" id="UP000235034">
    <property type="component" value="Unassembled WGS sequence"/>
</dbReference>